<dbReference type="InterPro" id="IPR032710">
    <property type="entry name" value="NTF2-like_dom_sf"/>
</dbReference>
<dbReference type="Proteomes" id="UP000243406">
    <property type="component" value="Unassembled WGS sequence"/>
</dbReference>
<dbReference type="InterPro" id="IPR009959">
    <property type="entry name" value="Cyclase_SnoaL-like"/>
</dbReference>
<dbReference type="PANTHER" id="PTHR38436:SF1">
    <property type="entry name" value="ESTER CYCLASE"/>
    <property type="match status" value="1"/>
</dbReference>
<name>A0A1T5ATA3_9FIRM</name>
<sequence length="402" mass="46459">MADLKSKSSEQKISEEKIYNPEVNKKESISETPKNHKIYYGDTSKVFPVGHSDYNDYVKNNEKKQELPGFDEQYNDIVDYILKITHRIWEEKGIGIIYDTYHNDVTMHLSSTTLVGIKDVVANTLQTLHSFPDRRLIGENVIWSEHDTNGFLSSHRVLSTATNLGDSPFGKATGKRVNFRTVIDCAIENNRIYEEWLVRDNLWLVKQLGFDVHEVAKNMAKATAIKTPALQTRYGLGEAMQGQFMPEKYMAKDDSVGEMMLQMHSHIYNYKMISDVKKYYMDNALVHYICDKRLFGHEEIQGMMISLLSSFPNAHYGVDRVTCNKRRGTNEYDVAVRWRLRGLHEGFGTFGAPSMKPVEFLGISHYKVVDNKIAEEWITYDGLDVLRQIYLETEDSYIREDK</sequence>
<dbReference type="Pfam" id="PF07366">
    <property type="entry name" value="SnoaL"/>
    <property type="match status" value="2"/>
</dbReference>
<dbReference type="RefSeq" id="WP_079589084.1">
    <property type="nucleotide sequence ID" value="NZ_FUYN01000002.1"/>
</dbReference>
<reference evidence="3" key="1">
    <citation type="submission" date="2017-02" db="EMBL/GenBank/DDBJ databases">
        <authorList>
            <person name="Varghese N."/>
            <person name="Submissions S."/>
        </authorList>
    </citation>
    <scope>NUCLEOTIDE SEQUENCE [LARGE SCALE GENOMIC DNA]</scope>
    <source>
        <strain evidence="3">ATCC 35199</strain>
    </source>
</reference>
<accession>A0A1T5ATA3</accession>
<dbReference type="EMBL" id="FUYN01000002">
    <property type="protein sequence ID" value="SKB38156.1"/>
    <property type="molecule type" value="Genomic_DNA"/>
</dbReference>
<proteinExistence type="predicted"/>
<feature type="region of interest" description="Disordered" evidence="1">
    <location>
        <begin position="1"/>
        <end position="34"/>
    </location>
</feature>
<dbReference type="AlphaFoldDB" id="A0A1T5ATA3"/>
<keyword evidence="3" id="KW-1185">Reference proteome</keyword>
<dbReference type="GO" id="GO:0030638">
    <property type="term" value="P:polyketide metabolic process"/>
    <property type="evidence" value="ECO:0007669"/>
    <property type="project" value="InterPro"/>
</dbReference>
<evidence type="ECO:0000256" key="1">
    <source>
        <dbReference type="SAM" id="MobiDB-lite"/>
    </source>
</evidence>
<evidence type="ECO:0000313" key="2">
    <source>
        <dbReference type="EMBL" id="SKB38156.1"/>
    </source>
</evidence>
<feature type="compositionally biased region" description="Basic and acidic residues" evidence="1">
    <location>
        <begin position="1"/>
        <end position="29"/>
    </location>
</feature>
<dbReference type="SUPFAM" id="SSF54427">
    <property type="entry name" value="NTF2-like"/>
    <property type="match status" value="2"/>
</dbReference>
<evidence type="ECO:0000313" key="3">
    <source>
        <dbReference type="Proteomes" id="UP000243406"/>
    </source>
</evidence>
<dbReference type="Gene3D" id="3.10.450.50">
    <property type="match status" value="2"/>
</dbReference>
<protein>
    <submittedName>
        <fullName evidence="2">SnoaL-like polyketide cyclase</fullName>
    </submittedName>
</protein>
<organism evidence="2 3">
    <name type="scientific">Acetoanaerobium noterae</name>
    <dbReference type="NCBI Taxonomy" id="745369"/>
    <lineage>
        <taxon>Bacteria</taxon>
        <taxon>Bacillati</taxon>
        <taxon>Bacillota</taxon>
        <taxon>Clostridia</taxon>
        <taxon>Peptostreptococcales</taxon>
        <taxon>Filifactoraceae</taxon>
        <taxon>Acetoanaerobium</taxon>
    </lineage>
</organism>
<dbReference type="OrthoDB" id="2769928at2"/>
<gene>
    <name evidence="2" type="ORF">SAMN02745120_1172</name>
</gene>
<dbReference type="PANTHER" id="PTHR38436">
    <property type="entry name" value="POLYKETIDE CYCLASE SNOAL-LIKE DOMAIN"/>
    <property type="match status" value="1"/>
</dbReference>